<feature type="transmembrane region" description="Helical" evidence="7">
    <location>
        <begin position="18"/>
        <end position="36"/>
    </location>
</feature>
<feature type="transmembrane region" description="Helical" evidence="7">
    <location>
        <begin position="540"/>
        <end position="562"/>
    </location>
</feature>
<keyword evidence="10" id="KW-1185">Reference proteome</keyword>
<dbReference type="PANTHER" id="PTHR33406:SF6">
    <property type="entry name" value="MEMBRANE PROTEIN YDGH-RELATED"/>
    <property type="match status" value="1"/>
</dbReference>
<dbReference type="AlphaFoldDB" id="A0A919T2L3"/>
<accession>A0A919T2L3</accession>
<dbReference type="Pfam" id="PF03176">
    <property type="entry name" value="MMPL"/>
    <property type="match status" value="2"/>
</dbReference>
<keyword evidence="6 7" id="KW-0472">Membrane</keyword>
<comment type="subcellular location">
    <subcellularLocation>
        <location evidence="1">Cell membrane</location>
        <topology evidence="1">Multi-pass membrane protein</topology>
    </subcellularLocation>
</comment>
<evidence type="ECO:0000256" key="7">
    <source>
        <dbReference type="SAM" id="Phobius"/>
    </source>
</evidence>
<evidence type="ECO:0000259" key="8">
    <source>
        <dbReference type="PROSITE" id="PS50156"/>
    </source>
</evidence>
<feature type="domain" description="SSD" evidence="8">
    <location>
        <begin position="201"/>
        <end position="333"/>
    </location>
</feature>
<dbReference type="Gene3D" id="1.20.1640.10">
    <property type="entry name" value="Multidrug efflux transporter AcrB transmembrane domain"/>
    <property type="match status" value="2"/>
</dbReference>
<evidence type="ECO:0000256" key="2">
    <source>
        <dbReference type="ARBA" id="ARBA00010157"/>
    </source>
</evidence>
<reference evidence="9" key="1">
    <citation type="submission" date="2021-03" db="EMBL/GenBank/DDBJ databases">
        <title>Whole genome shotgun sequence of Actinoplanes consettensis NBRC 14913.</title>
        <authorList>
            <person name="Komaki H."/>
            <person name="Tamura T."/>
        </authorList>
    </citation>
    <scope>NUCLEOTIDE SEQUENCE</scope>
    <source>
        <strain evidence="9">NBRC 14913</strain>
    </source>
</reference>
<evidence type="ECO:0000313" key="10">
    <source>
        <dbReference type="Proteomes" id="UP000680865"/>
    </source>
</evidence>
<evidence type="ECO:0000256" key="1">
    <source>
        <dbReference type="ARBA" id="ARBA00004651"/>
    </source>
</evidence>
<evidence type="ECO:0000256" key="5">
    <source>
        <dbReference type="ARBA" id="ARBA00022989"/>
    </source>
</evidence>
<feature type="transmembrane region" description="Helical" evidence="7">
    <location>
        <begin position="203"/>
        <end position="224"/>
    </location>
</feature>
<evidence type="ECO:0000313" key="9">
    <source>
        <dbReference type="EMBL" id="GIM85400.1"/>
    </source>
</evidence>
<dbReference type="PROSITE" id="PS50156">
    <property type="entry name" value="SSD"/>
    <property type="match status" value="1"/>
</dbReference>
<keyword evidence="4 7" id="KW-0812">Transmembrane</keyword>
<dbReference type="GO" id="GO:0005886">
    <property type="term" value="C:plasma membrane"/>
    <property type="evidence" value="ECO:0007669"/>
    <property type="project" value="UniProtKB-SubCell"/>
</dbReference>
<name>A0A919T2L3_9ACTN</name>
<sequence>MARTGGVPGLVSGRRTKWIVLAVWIVLFMALGSLAGKMTDAQENDTAAWLPSDAQSTRVSELQKKFQATDEFPAVIIYERAAGTTPADLAKVKADATALADVEGVSGPVQGPTPADDGQALQVIVPIEMGPAGQLKVVERVDAIRAIVLNGNDGLNSYVTGPMGFAADNTEAFEGIDTTLLSATVLVVIALLLLIYRSPVLWLLPVISAGMTLVLAQAVIYLLVENTGLVVNSQSVAILTVLVFGIGTDYALLLIARYREELRTHADRHEAMAVALRRSGPAVIASAATVAVGMLCLLFADMNSTKGLGPVAAVGVVVALAAMLTLFPALLVIFGRWVFWPAKPKVGSARPSDKGGWARLGTGIARRPRTIWIGTSLVLGVMALGLTQLNAHGLAFEDSFIDKPASVAGQQLVNKHYAGGAGQPLIIIGNAAAAPALQQSLQGTEGIAGVGAPEVRGGLVRIEGTLQAEPGSPAADATIERARKAVATVDGADANVGGFAAITYDTNTANNRDTKLIIPIVLIAVLLILMVVLRALVAPLVLIATVVLSFAAAMGLSAFIFSNVFGFDASDSGFPLYVFVFLVAVGIDYNIFLITRIKEEALRHGTRQGALIGLSATGGVITSAGLVLAATFAVLTSLPLVLIVEMGFAIALGILLDTFIVRSVLVTALTLDLGPKMWWPGKVDTGTQPETVARDRGKKPELV</sequence>
<feature type="transmembrane region" description="Helical" evidence="7">
    <location>
        <begin position="609"/>
        <end position="635"/>
    </location>
</feature>
<feature type="transmembrane region" description="Helical" evidence="7">
    <location>
        <begin position="370"/>
        <end position="389"/>
    </location>
</feature>
<feature type="transmembrane region" description="Helical" evidence="7">
    <location>
        <begin position="516"/>
        <end position="533"/>
    </location>
</feature>
<feature type="transmembrane region" description="Helical" evidence="7">
    <location>
        <begin position="236"/>
        <end position="258"/>
    </location>
</feature>
<feature type="transmembrane region" description="Helical" evidence="7">
    <location>
        <begin position="574"/>
        <end position="597"/>
    </location>
</feature>
<feature type="transmembrane region" description="Helical" evidence="7">
    <location>
        <begin position="312"/>
        <end position="335"/>
    </location>
</feature>
<comment type="caution">
    <text evidence="9">The sequence shown here is derived from an EMBL/GenBank/DDBJ whole genome shotgun (WGS) entry which is preliminary data.</text>
</comment>
<evidence type="ECO:0000256" key="6">
    <source>
        <dbReference type="ARBA" id="ARBA00023136"/>
    </source>
</evidence>
<comment type="similarity">
    <text evidence="2">Belongs to the resistance-nodulation-cell division (RND) (TC 2.A.6) family. MmpL subfamily.</text>
</comment>
<dbReference type="PANTHER" id="PTHR33406">
    <property type="entry name" value="MEMBRANE PROTEIN MJ1562-RELATED"/>
    <property type="match status" value="1"/>
</dbReference>
<dbReference type="Proteomes" id="UP000680865">
    <property type="component" value="Unassembled WGS sequence"/>
</dbReference>
<dbReference type="InterPro" id="IPR050545">
    <property type="entry name" value="Mycobact_MmpL"/>
</dbReference>
<evidence type="ECO:0000256" key="4">
    <source>
        <dbReference type="ARBA" id="ARBA00022692"/>
    </source>
</evidence>
<protein>
    <submittedName>
        <fullName evidence="9">Membrane protein ActII-3</fullName>
    </submittedName>
</protein>
<feature type="transmembrane region" description="Helical" evidence="7">
    <location>
        <begin position="647"/>
        <end position="671"/>
    </location>
</feature>
<dbReference type="InterPro" id="IPR000731">
    <property type="entry name" value="SSD"/>
</dbReference>
<dbReference type="InterPro" id="IPR004869">
    <property type="entry name" value="MMPL_dom"/>
</dbReference>
<organism evidence="9 10">
    <name type="scientific">Winogradskya consettensis</name>
    <dbReference type="NCBI Taxonomy" id="113560"/>
    <lineage>
        <taxon>Bacteria</taxon>
        <taxon>Bacillati</taxon>
        <taxon>Actinomycetota</taxon>
        <taxon>Actinomycetes</taxon>
        <taxon>Micromonosporales</taxon>
        <taxon>Micromonosporaceae</taxon>
        <taxon>Winogradskya</taxon>
    </lineage>
</organism>
<feature type="transmembrane region" description="Helical" evidence="7">
    <location>
        <begin position="178"/>
        <end position="196"/>
    </location>
</feature>
<proteinExistence type="inferred from homology"/>
<dbReference type="SUPFAM" id="SSF82866">
    <property type="entry name" value="Multidrug efflux transporter AcrB transmembrane domain"/>
    <property type="match status" value="2"/>
</dbReference>
<dbReference type="EMBL" id="BOQP01000085">
    <property type="protein sequence ID" value="GIM85400.1"/>
    <property type="molecule type" value="Genomic_DNA"/>
</dbReference>
<gene>
    <name evidence="9" type="primary">actII-3</name>
    <name evidence="9" type="ORF">Aco04nite_96110</name>
</gene>
<feature type="transmembrane region" description="Helical" evidence="7">
    <location>
        <begin position="279"/>
        <end position="300"/>
    </location>
</feature>
<evidence type="ECO:0000256" key="3">
    <source>
        <dbReference type="ARBA" id="ARBA00022475"/>
    </source>
</evidence>
<keyword evidence="5 7" id="KW-1133">Transmembrane helix</keyword>
<keyword evidence="3" id="KW-1003">Cell membrane</keyword>